<evidence type="ECO:0000313" key="6">
    <source>
        <dbReference type="Proteomes" id="UP000294508"/>
    </source>
</evidence>
<keyword evidence="2" id="KW-0238">DNA-binding</keyword>
<dbReference type="SMART" id="SM00354">
    <property type="entry name" value="HTH_LACI"/>
    <property type="match status" value="1"/>
</dbReference>
<keyword evidence="3" id="KW-0804">Transcription</keyword>
<dbReference type="InterPro" id="IPR046335">
    <property type="entry name" value="LacI/GalR-like_sensor"/>
</dbReference>
<dbReference type="PANTHER" id="PTHR30146">
    <property type="entry name" value="LACI-RELATED TRANSCRIPTIONAL REPRESSOR"/>
    <property type="match status" value="1"/>
</dbReference>
<sequence length="339" mass="36475">MAMGQASAADRPTLRMVAAEAGVSVATVSYVLSGRHRSHTIKDSTADRVREAATKLGYRRNDAARAIRTGKSDLVLLSLSVLADPWSQAVAATVSEAVSPLGKTALIVADGDWRTVLSNRTPDVIFIDSVTPDPQQIAELEAFAAQGVQIVAFSETLEPRGFDVIRSGAEPRCHLAVEHLLEHHTRVGALTSRTSGFARFDAYLNTMRAAGRPIRDEDIEIFERHPEGAYRAAMALLTKPDRPTAIYCTTDFAAIAAVRAAHRLRIDVPRDLAVVGVGNTPEGEHLDPSLSTVGPVGFNDALARIIVGRLKDREGAPGEVFDFPWQLIVRDSSHVSTGG</sequence>
<feature type="domain" description="HTH lacI-type" evidence="4">
    <location>
        <begin position="12"/>
        <end position="69"/>
    </location>
</feature>
<dbReference type="InterPro" id="IPR028082">
    <property type="entry name" value="Peripla_BP_I"/>
</dbReference>
<protein>
    <submittedName>
        <fullName evidence="5">LacI family transcriptional regulator</fullName>
    </submittedName>
</protein>
<reference evidence="5 6" key="1">
    <citation type="journal article" date="2015" name="Stand. Genomic Sci.">
        <title>Genomic Encyclopedia of Bacterial and Archaeal Type Strains, Phase III: the genomes of soil and plant-associated and newly described type strains.</title>
        <authorList>
            <person name="Whitman W.B."/>
            <person name="Woyke T."/>
            <person name="Klenk H.P."/>
            <person name="Zhou Y."/>
            <person name="Lilburn T.G."/>
            <person name="Beck B.J."/>
            <person name="De Vos P."/>
            <person name="Vandamme P."/>
            <person name="Eisen J.A."/>
            <person name="Garrity G."/>
            <person name="Hugenholtz P."/>
            <person name="Kyrpides N.C."/>
        </authorList>
    </citation>
    <scope>NUCLEOTIDE SEQUENCE [LARGE SCALE GENOMIC DNA]</scope>
    <source>
        <strain evidence="5 6">VKM Ac-2572</strain>
    </source>
</reference>
<dbReference type="Pfam" id="PF13377">
    <property type="entry name" value="Peripla_BP_3"/>
    <property type="match status" value="1"/>
</dbReference>
<evidence type="ECO:0000256" key="2">
    <source>
        <dbReference type="ARBA" id="ARBA00023125"/>
    </source>
</evidence>
<comment type="caution">
    <text evidence="5">The sequence shown here is derived from an EMBL/GenBank/DDBJ whole genome shotgun (WGS) entry which is preliminary data.</text>
</comment>
<gene>
    <name evidence="5" type="ORF">EV652_103434</name>
</gene>
<evidence type="ECO:0000259" key="4">
    <source>
        <dbReference type="PROSITE" id="PS50932"/>
    </source>
</evidence>
<dbReference type="SUPFAM" id="SSF53822">
    <property type="entry name" value="Periplasmic binding protein-like I"/>
    <property type="match status" value="1"/>
</dbReference>
<dbReference type="CDD" id="cd06267">
    <property type="entry name" value="PBP1_LacI_sugar_binding-like"/>
    <property type="match status" value="1"/>
</dbReference>
<dbReference type="SUPFAM" id="SSF47413">
    <property type="entry name" value="lambda repressor-like DNA-binding domains"/>
    <property type="match status" value="1"/>
</dbReference>
<dbReference type="Gene3D" id="1.10.260.40">
    <property type="entry name" value="lambda repressor-like DNA-binding domains"/>
    <property type="match status" value="1"/>
</dbReference>
<keyword evidence="6" id="KW-1185">Reference proteome</keyword>
<dbReference type="GO" id="GO:0000976">
    <property type="term" value="F:transcription cis-regulatory region binding"/>
    <property type="evidence" value="ECO:0007669"/>
    <property type="project" value="TreeGrafter"/>
</dbReference>
<keyword evidence="1" id="KW-0805">Transcription regulation</keyword>
<dbReference type="Pfam" id="PF00356">
    <property type="entry name" value="LacI"/>
    <property type="match status" value="1"/>
</dbReference>
<dbReference type="Gene3D" id="3.40.50.2300">
    <property type="match status" value="2"/>
</dbReference>
<dbReference type="InterPro" id="IPR000843">
    <property type="entry name" value="HTH_LacI"/>
</dbReference>
<dbReference type="PANTHER" id="PTHR30146:SF153">
    <property type="entry name" value="LACTOSE OPERON REPRESSOR"/>
    <property type="match status" value="1"/>
</dbReference>
<accession>A0A4R2HQD4</accession>
<dbReference type="AlphaFoldDB" id="A0A4R2HQD4"/>
<dbReference type="PROSITE" id="PS50932">
    <property type="entry name" value="HTH_LACI_2"/>
    <property type="match status" value="1"/>
</dbReference>
<organism evidence="5 6">
    <name type="scientific">Kribbella steppae</name>
    <dbReference type="NCBI Taxonomy" id="2512223"/>
    <lineage>
        <taxon>Bacteria</taxon>
        <taxon>Bacillati</taxon>
        <taxon>Actinomycetota</taxon>
        <taxon>Actinomycetes</taxon>
        <taxon>Propionibacteriales</taxon>
        <taxon>Kribbellaceae</taxon>
        <taxon>Kribbella</taxon>
    </lineage>
</organism>
<evidence type="ECO:0000256" key="1">
    <source>
        <dbReference type="ARBA" id="ARBA00023015"/>
    </source>
</evidence>
<dbReference type="CDD" id="cd01392">
    <property type="entry name" value="HTH_LacI"/>
    <property type="match status" value="1"/>
</dbReference>
<dbReference type="GO" id="GO:0003700">
    <property type="term" value="F:DNA-binding transcription factor activity"/>
    <property type="evidence" value="ECO:0007669"/>
    <property type="project" value="TreeGrafter"/>
</dbReference>
<dbReference type="RefSeq" id="WP_199238110.1">
    <property type="nucleotide sequence ID" value="NZ_SLWN01000003.1"/>
</dbReference>
<evidence type="ECO:0000313" key="5">
    <source>
        <dbReference type="EMBL" id="TCO33433.1"/>
    </source>
</evidence>
<proteinExistence type="predicted"/>
<name>A0A4R2HQD4_9ACTN</name>
<dbReference type="InterPro" id="IPR010982">
    <property type="entry name" value="Lambda_DNA-bd_dom_sf"/>
</dbReference>
<evidence type="ECO:0000256" key="3">
    <source>
        <dbReference type="ARBA" id="ARBA00023163"/>
    </source>
</evidence>
<dbReference type="Proteomes" id="UP000294508">
    <property type="component" value="Unassembled WGS sequence"/>
</dbReference>
<dbReference type="EMBL" id="SLWN01000003">
    <property type="protein sequence ID" value="TCO33433.1"/>
    <property type="molecule type" value="Genomic_DNA"/>
</dbReference>